<evidence type="ECO:0000313" key="7">
    <source>
        <dbReference type="EMBL" id="KAJ2668497.1"/>
    </source>
</evidence>
<dbReference type="Gene3D" id="3.40.50.620">
    <property type="entry name" value="HUPs"/>
    <property type="match status" value="1"/>
</dbReference>
<dbReference type="InterPro" id="IPR001412">
    <property type="entry name" value="aa-tRNA-synth_I_CS"/>
</dbReference>
<protein>
    <submittedName>
        <fullName evidence="7">Cytosolic leucyl tRNA synthetase</fullName>
        <ecNumber evidence="7">6.1.1.4</ecNumber>
    </submittedName>
</protein>
<keyword evidence="3" id="KW-0547">Nucleotide-binding</keyword>
<reference evidence="7" key="1">
    <citation type="submission" date="2022-07" db="EMBL/GenBank/DDBJ databases">
        <title>Phylogenomic reconstructions and comparative analyses of Kickxellomycotina fungi.</title>
        <authorList>
            <person name="Reynolds N.K."/>
            <person name="Stajich J.E."/>
            <person name="Barry K."/>
            <person name="Grigoriev I.V."/>
            <person name="Crous P."/>
            <person name="Smith M.E."/>
        </authorList>
    </citation>
    <scope>NUCLEOTIDE SEQUENCE</scope>
    <source>
        <strain evidence="7">NRRL 3115</strain>
    </source>
</reference>
<name>A0A9W8G0Y7_9FUNG</name>
<dbReference type="GO" id="GO:0004823">
    <property type="term" value="F:leucine-tRNA ligase activity"/>
    <property type="evidence" value="ECO:0007669"/>
    <property type="project" value="UniProtKB-EC"/>
</dbReference>
<dbReference type="AlphaFoldDB" id="A0A9W8G0Y7"/>
<evidence type="ECO:0000256" key="4">
    <source>
        <dbReference type="ARBA" id="ARBA00022840"/>
    </source>
</evidence>
<comment type="catalytic activity">
    <reaction evidence="6">
        <text>tRNA(Leu) + L-leucine + ATP = L-leucyl-tRNA(Leu) + AMP + diphosphate</text>
        <dbReference type="Rhea" id="RHEA:11688"/>
        <dbReference type="Rhea" id="RHEA-COMP:9613"/>
        <dbReference type="Rhea" id="RHEA-COMP:9622"/>
        <dbReference type="ChEBI" id="CHEBI:30616"/>
        <dbReference type="ChEBI" id="CHEBI:33019"/>
        <dbReference type="ChEBI" id="CHEBI:57427"/>
        <dbReference type="ChEBI" id="CHEBI:78442"/>
        <dbReference type="ChEBI" id="CHEBI:78494"/>
        <dbReference type="ChEBI" id="CHEBI:456215"/>
        <dbReference type="EC" id="6.1.1.4"/>
    </reaction>
</comment>
<sequence length="108" mass="12178">MALTTNAISTALVTAAGDSANKGYIAISITLPMFKRDTLLAIEKQFQKDWERHIFEVDMPEDDSVDLEKLHEKYPKWVGTFPYPYMNGILHLGHGFSASKLEFAAGWE</sequence>
<keyword evidence="4" id="KW-0067">ATP-binding</keyword>
<comment type="similarity">
    <text evidence="1">Belongs to the class-I aminoacyl-tRNA synthetase family.</text>
</comment>
<accession>A0A9W8G0Y7</accession>
<keyword evidence="2 7" id="KW-0436">Ligase</keyword>
<evidence type="ECO:0000313" key="8">
    <source>
        <dbReference type="Proteomes" id="UP001151518"/>
    </source>
</evidence>
<evidence type="ECO:0000256" key="3">
    <source>
        <dbReference type="ARBA" id="ARBA00022741"/>
    </source>
</evidence>
<dbReference type="OrthoDB" id="10249672at2759"/>
<keyword evidence="5 7" id="KW-0030">Aminoacyl-tRNA synthetase</keyword>
<dbReference type="InterPro" id="IPR014729">
    <property type="entry name" value="Rossmann-like_a/b/a_fold"/>
</dbReference>
<gene>
    <name evidence="7" type="primary">CDC60_5</name>
    <name evidence="7" type="ORF">GGI25_006433</name>
</gene>
<evidence type="ECO:0000256" key="6">
    <source>
        <dbReference type="ARBA" id="ARBA00047469"/>
    </source>
</evidence>
<organism evidence="7 8">
    <name type="scientific">Coemansia spiralis</name>
    <dbReference type="NCBI Taxonomy" id="417178"/>
    <lineage>
        <taxon>Eukaryota</taxon>
        <taxon>Fungi</taxon>
        <taxon>Fungi incertae sedis</taxon>
        <taxon>Zoopagomycota</taxon>
        <taxon>Kickxellomycotina</taxon>
        <taxon>Kickxellomycetes</taxon>
        <taxon>Kickxellales</taxon>
        <taxon>Kickxellaceae</taxon>
        <taxon>Coemansia</taxon>
    </lineage>
</organism>
<dbReference type="PROSITE" id="PS00178">
    <property type="entry name" value="AA_TRNA_LIGASE_I"/>
    <property type="match status" value="1"/>
</dbReference>
<dbReference type="GO" id="GO:0006429">
    <property type="term" value="P:leucyl-tRNA aminoacylation"/>
    <property type="evidence" value="ECO:0007669"/>
    <property type="project" value="InterPro"/>
</dbReference>
<evidence type="ECO:0000256" key="5">
    <source>
        <dbReference type="ARBA" id="ARBA00023146"/>
    </source>
</evidence>
<dbReference type="PANTHER" id="PTHR45794">
    <property type="entry name" value="LEUCYL-TRNA SYNTHETASE"/>
    <property type="match status" value="1"/>
</dbReference>
<dbReference type="EMBL" id="JANBTW010000196">
    <property type="protein sequence ID" value="KAJ2668497.1"/>
    <property type="molecule type" value="Genomic_DNA"/>
</dbReference>
<evidence type="ECO:0000256" key="1">
    <source>
        <dbReference type="ARBA" id="ARBA00005594"/>
    </source>
</evidence>
<dbReference type="Proteomes" id="UP001151518">
    <property type="component" value="Unassembled WGS sequence"/>
</dbReference>
<dbReference type="SUPFAM" id="SSF52374">
    <property type="entry name" value="Nucleotidylyl transferase"/>
    <property type="match status" value="1"/>
</dbReference>
<dbReference type="GO" id="GO:0005524">
    <property type="term" value="F:ATP binding"/>
    <property type="evidence" value="ECO:0007669"/>
    <property type="project" value="UniProtKB-KW"/>
</dbReference>
<proteinExistence type="inferred from homology"/>
<dbReference type="InterPro" id="IPR004493">
    <property type="entry name" value="Leu-tRNA-synth_Ia_arc/euk"/>
</dbReference>
<dbReference type="EC" id="6.1.1.4" evidence="7"/>
<dbReference type="PANTHER" id="PTHR45794:SF1">
    <property type="entry name" value="LEUCINE--TRNA LIGASE, CYTOPLASMIC"/>
    <property type="match status" value="1"/>
</dbReference>
<comment type="caution">
    <text evidence="7">The sequence shown here is derived from an EMBL/GenBank/DDBJ whole genome shotgun (WGS) entry which is preliminary data.</text>
</comment>
<evidence type="ECO:0000256" key="2">
    <source>
        <dbReference type="ARBA" id="ARBA00022598"/>
    </source>
</evidence>